<gene>
    <name evidence="5" type="ORF">EFB08_05750</name>
</gene>
<protein>
    <submittedName>
        <fullName evidence="5">HIT family protein</fullName>
    </submittedName>
</protein>
<evidence type="ECO:0000256" key="3">
    <source>
        <dbReference type="PROSITE-ProRule" id="PRU00464"/>
    </source>
</evidence>
<dbReference type="SUPFAM" id="SSF54197">
    <property type="entry name" value="HIT-like"/>
    <property type="match status" value="1"/>
</dbReference>
<accession>A0A3M9MUS9</accession>
<dbReference type="PRINTS" id="PR00332">
    <property type="entry name" value="HISTRIAD"/>
</dbReference>
<dbReference type="InterPro" id="IPR001310">
    <property type="entry name" value="Histidine_triad_HIT"/>
</dbReference>
<dbReference type="AlphaFoldDB" id="A0A3M9MUS9"/>
<feature type="domain" description="HIT" evidence="4">
    <location>
        <begin position="4"/>
        <end position="107"/>
    </location>
</feature>
<dbReference type="GO" id="GO:0003824">
    <property type="term" value="F:catalytic activity"/>
    <property type="evidence" value="ECO:0007669"/>
    <property type="project" value="InterPro"/>
</dbReference>
<keyword evidence="6" id="KW-1185">Reference proteome</keyword>
<dbReference type="PANTHER" id="PTHR46648:SF1">
    <property type="entry name" value="ADENOSINE 5'-MONOPHOSPHORAMIDASE HNT1"/>
    <property type="match status" value="1"/>
</dbReference>
<dbReference type="EMBL" id="RJJD01000003">
    <property type="protein sequence ID" value="RNI28937.1"/>
    <property type="molecule type" value="Genomic_DNA"/>
</dbReference>
<evidence type="ECO:0000256" key="2">
    <source>
        <dbReference type="PIRSR" id="PIRSR601310-3"/>
    </source>
</evidence>
<organism evidence="5 6">
    <name type="scientific">Rufibacter latericius</name>
    <dbReference type="NCBI Taxonomy" id="2487040"/>
    <lineage>
        <taxon>Bacteria</taxon>
        <taxon>Pseudomonadati</taxon>
        <taxon>Bacteroidota</taxon>
        <taxon>Cytophagia</taxon>
        <taxon>Cytophagales</taxon>
        <taxon>Hymenobacteraceae</taxon>
        <taxon>Rufibacter</taxon>
    </lineage>
</organism>
<comment type="caution">
    <text evidence="5">The sequence shown here is derived from an EMBL/GenBank/DDBJ whole genome shotgun (WGS) entry which is preliminary data.</text>
</comment>
<dbReference type="PANTHER" id="PTHR46648">
    <property type="entry name" value="HIT FAMILY PROTEIN 1"/>
    <property type="match status" value="1"/>
</dbReference>
<dbReference type="GO" id="GO:0009117">
    <property type="term" value="P:nucleotide metabolic process"/>
    <property type="evidence" value="ECO:0007669"/>
    <property type="project" value="TreeGrafter"/>
</dbReference>
<reference evidence="5 6" key="1">
    <citation type="submission" date="2018-11" db="EMBL/GenBank/DDBJ databases">
        <title>Rufibacter latericius sp. nov., isolated from water in Baiyang Lake.</title>
        <authorList>
            <person name="Yang Y."/>
        </authorList>
    </citation>
    <scope>NUCLEOTIDE SEQUENCE [LARGE SCALE GENOMIC DNA]</scope>
    <source>
        <strain evidence="5 6">R-22-1c-1</strain>
    </source>
</reference>
<name>A0A3M9MUS9_9BACT</name>
<dbReference type="Gene3D" id="3.30.428.10">
    <property type="entry name" value="HIT-like"/>
    <property type="match status" value="1"/>
</dbReference>
<evidence type="ECO:0000256" key="1">
    <source>
        <dbReference type="PIRSR" id="PIRSR601310-1"/>
    </source>
</evidence>
<dbReference type="InterPro" id="IPR036265">
    <property type="entry name" value="HIT-like_sf"/>
</dbReference>
<feature type="short sequence motif" description="Histidine triad motif" evidence="2 3">
    <location>
        <begin position="91"/>
        <end position="95"/>
    </location>
</feature>
<proteinExistence type="predicted"/>
<dbReference type="RefSeq" id="WP_123125995.1">
    <property type="nucleotide sequence ID" value="NZ_RJJD01000003.1"/>
</dbReference>
<dbReference type="PROSITE" id="PS51084">
    <property type="entry name" value="HIT_2"/>
    <property type="match status" value="1"/>
</dbReference>
<evidence type="ECO:0000313" key="5">
    <source>
        <dbReference type="EMBL" id="RNI28937.1"/>
    </source>
</evidence>
<dbReference type="Proteomes" id="UP000272117">
    <property type="component" value="Unassembled WGS sequence"/>
</dbReference>
<sequence length="136" mass="15008">METIFSKIIRGEVPAYKVLEDDRFLAFLDVFPLVKGHTLVIPKEPVDYIFDMAPDDLADLHKFAQKVAGGVKSAVPCIKVGVAVIGLEVPHAHIHLVPMNQIADLNFSNPKQKFEAEEMEEIAGKIRQALKTEAGS</sequence>
<dbReference type="Pfam" id="PF01230">
    <property type="entry name" value="HIT"/>
    <property type="match status" value="1"/>
</dbReference>
<evidence type="ECO:0000259" key="4">
    <source>
        <dbReference type="PROSITE" id="PS51084"/>
    </source>
</evidence>
<dbReference type="InterPro" id="IPR011146">
    <property type="entry name" value="HIT-like"/>
</dbReference>
<dbReference type="OrthoDB" id="9784774at2"/>
<feature type="active site" description="Tele-AMP-histidine intermediate" evidence="1">
    <location>
        <position position="93"/>
    </location>
</feature>
<evidence type="ECO:0000313" key="6">
    <source>
        <dbReference type="Proteomes" id="UP000272117"/>
    </source>
</evidence>